<keyword evidence="2" id="KW-1185">Reference proteome</keyword>
<reference evidence="1 2" key="1">
    <citation type="journal article" date="2014" name="Nat. Commun.">
        <title>Molecular traces of alternative social organization in a termite genome.</title>
        <authorList>
            <person name="Terrapon N."/>
            <person name="Li C."/>
            <person name="Robertson H.M."/>
            <person name="Ji L."/>
            <person name="Meng X."/>
            <person name="Booth W."/>
            <person name="Chen Z."/>
            <person name="Childers C.P."/>
            <person name="Glastad K.M."/>
            <person name="Gokhale K."/>
            <person name="Gowin J."/>
            <person name="Gronenberg W."/>
            <person name="Hermansen R.A."/>
            <person name="Hu H."/>
            <person name="Hunt B.G."/>
            <person name="Huylmans A.K."/>
            <person name="Khalil S.M."/>
            <person name="Mitchell R.D."/>
            <person name="Munoz-Torres M.C."/>
            <person name="Mustard J.A."/>
            <person name="Pan H."/>
            <person name="Reese J.T."/>
            <person name="Scharf M.E."/>
            <person name="Sun F."/>
            <person name="Vogel H."/>
            <person name="Xiao J."/>
            <person name="Yang W."/>
            <person name="Yang Z."/>
            <person name="Yang Z."/>
            <person name="Zhou J."/>
            <person name="Zhu J."/>
            <person name="Brent C.S."/>
            <person name="Elsik C.G."/>
            <person name="Goodisman M.A."/>
            <person name="Liberles D.A."/>
            <person name="Roe R.M."/>
            <person name="Vargo E.L."/>
            <person name="Vilcinskas A."/>
            <person name="Wang J."/>
            <person name="Bornberg-Bauer E."/>
            <person name="Korb J."/>
            <person name="Zhang G."/>
            <person name="Liebig J."/>
        </authorList>
    </citation>
    <scope>NUCLEOTIDE SEQUENCE [LARGE SCALE GENOMIC DNA]</scope>
    <source>
        <tissue evidence="1">Whole organism</tissue>
    </source>
</reference>
<gene>
    <name evidence="1" type="ORF">L798_08308</name>
</gene>
<sequence>MSTCNKTTYEGLLNILTHELIDTTAIIQLTSRQQNAQVQPRQHQSSPPAMIQSQLHPLAILLSPS</sequence>
<accession>A0A067R2Q8</accession>
<dbReference type="AlphaFoldDB" id="A0A067R2Q8"/>
<dbReference type="EMBL" id="KK852750">
    <property type="protein sequence ID" value="KDR17205.1"/>
    <property type="molecule type" value="Genomic_DNA"/>
</dbReference>
<name>A0A067R2Q8_ZOONE</name>
<proteinExistence type="predicted"/>
<dbReference type="Proteomes" id="UP000027135">
    <property type="component" value="Unassembled WGS sequence"/>
</dbReference>
<evidence type="ECO:0000313" key="1">
    <source>
        <dbReference type="EMBL" id="KDR17205.1"/>
    </source>
</evidence>
<dbReference type="InParanoid" id="A0A067R2Q8"/>
<evidence type="ECO:0000313" key="2">
    <source>
        <dbReference type="Proteomes" id="UP000027135"/>
    </source>
</evidence>
<protein>
    <submittedName>
        <fullName evidence="1">Uncharacterized protein</fullName>
    </submittedName>
</protein>
<organism evidence="1 2">
    <name type="scientific">Zootermopsis nevadensis</name>
    <name type="common">Dampwood termite</name>
    <dbReference type="NCBI Taxonomy" id="136037"/>
    <lineage>
        <taxon>Eukaryota</taxon>
        <taxon>Metazoa</taxon>
        <taxon>Ecdysozoa</taxon>
        <taxon>Arthropoda</taxon>
        <taxon>Hexapoda</taxon>
        <taxon>Insecta</taxon>
        <taxon>Pterygota</taxon>
        <taxon>Neoptera</taxon>
        <taxon>Polyneoptera</taxon>
        <taxon>Dictyoptera</taxon>
        <taxon>Blattodea</taxon>
        <taxon>Blattoidea</taxon>
        <taxon>Termitoidae</taxon>
        <taxon>Termopsidae</taxon>
        <taxon>Zootermopsis</taxon>
    </lineage>
</organism>